<dbReference type="RefSeq" id="XP_066662840.1">
    <property type="nucleotide sequence ID" value="XM_066817148.1"/>
</dbReference>
<organism evidence="3 4">
    <name type="scientific">Apiospora hydei</name>
    <dbReference type="NCBI Taxonomy" id="1337664"/>
    <lineage>
        <taxon>Eukaryota</taxon>
        <taxon>Fungi</taxon>
        <taxon>Dikarya</taxon>
        <taxon>Ascomycota</taxon>
        <taxon>Pezizomycotina</taxon>
        <taxon>Sordariomycetes</taxon>
        <taxon>Xylariomycetidae</taxon>
        <taxon>Amphisphaeriales</taxon>
        <taxon>Apiosporaceae</taxon>
        <taxon>Apiospora</taxon>
    </lineage>
</organism>
<dbReference type="Proteomes" id="UP001433268">
    <property type="component" value="Unassembled WGS sequence"/>
</dbReference>
<feature type="compositionally biased region" description="Basic and acidic residues" evidence="1">
    <location>
        <begin position="272"/>
        <end position="285"/>
    </location>
</feature>
<feature type="domain" description="DUF6594" evidence="2">
    <location>
        <begin position="312"/>
        <end position="360"/>
    </location>
</feature>
<protein>
    <recommendedName>
        <fullName evidence="2">DUF6594 domain-containing protein</fullName>
    </recommendedName>
</protein>
<proteinExistence type="predicted"/>
<name>A0ABR1V4I2_9PEZI</name>
<dbReference type="PANTHER" id="PTHR34502">
    <property type="entry name" value="DUF6594 DOMAIN-CONTAINING PROTEIN-RELATED"/>
    <property type="match status" value="1"/>
</dbReference>
<sequence length="360" mass="40456">MASEAEPTAAAASSSPPLPPTSTDEPKQPAATTAFRHHPKGYPFLAQFWSQTQTGIARRFKRLAALNVLYLQAELSHLERELERQRRRDLETGRPERTDCDWNWLVLSEPALHRGSRQWEVALEIRERLGEYYSALLQYSQMASLAPPTEEQRKEMSKIIGSSSLNDRLGAFQSLDLAGVEGPAAYARENAHDLVLLDGKEEENDFLSTWLVEPFFRAVHCLCKRHKVCKKERGMTMFLLPCCCISRMHSMPLSSGHQIELTRIPKLPLENATERPRERPDDAGRRQRLRRASVPPRLREPGRGGAGRVGDPLASMVILYSVQNNNAKIGLVCVFTLLFCLALSTLSKARRVEVFAATAA</sequence>
<feature type="domain" description="DUF6594" evidence="2">
    <location>
        <begin position="42"/>
        <end position="221"/>
    </location>
</feature>
<comment type="caution">
    <text evidence="3">The sequence shown here is derived from an EMBL/GenBank/DDBJ whole genome shotgun (WGS) entry which is preliminary data.</text>
</comment>
<evidence type="ECO:0000259" key="2">
    <source>
        <dbReference type="Pfam" id="PF20237"/>
    </source>
</evidence>
<gene>
    <name evidence="3" type="ORF">PG997_012834</name>
</gene>
<feature type="region of interest" description="Disordered" evidence="1">
    <location>
        <begin position="267"/>
        <end position="306"/>
    </location>
</feature>
<dbReference type="PANTHER" id="PTHR34502:SF5">
    <property type="entry name" value="DUF6594 DOMAIN-CONTAINING PROTEIN"/>
    <property type="match status" value="1"/>
</dbReference>
<dbReference type="Pfam" id="PF20237">
    <property type="entry name" value="DUF6594"/>
    <property type="match status" value="2"/>
</dbReference>
<evidence type="ECO:0000256" key="1">
    <source>
        <dbReference type="SAM" id="MobiDB-lite"/>
    </source>
</evidence>
<keyword evidence="4" id="KW-1185">Reference proteome</keyword>
<accession>A0ABR1V4I2</accession>
<reference evidence="3 4" key="1">
    <citation type="submission" date="2023-01" db="EMBL/GenBank/DDBJ databases">
        <title>Analysis of 21 Apiospora genomes using comparative genomics revels a genus with tremendous synthesis potential of carbohydrate active enzymes and secondary metabolites.</title>
        <authorList>
            <person name="Sorensen T."/>
        </authorList>
    </citation>
    <scope>NUCLEOTIDE SEQUENCE [LARGE SCALE GENOMIC DNA]</scope>
    <source>
        <strain evidence="3 4">CBS 114990</strain>
    </source>
</reference>
<evidence type="ECO:0000313" key="3">
    <source>
        <dbReference type="EMBL" id="KAK8066087.1"/>
    </source>
</evidence>
<feature type="region of interest" description="Disordered" evidence="1">
    <location>
        <begin position="1"/>
        <end position="32"/>
    </location>
</feature>
<evidence type="ECO:0000313" key="4">
    <source>
        <dbReference type="Proteomes" id="UP001433268"/>
    </source>
</evidence>
<feature type="compositionally biased region" description="Low complexity" evidence="1">
    <location>
        <begin position="1"/>
        <end position="15"/>
    </location>
</feature>
<dbReference type="EMBL" id="JAQQWN010000009">
    <property type="protein sequence ID" value="KAK8066087.1"/>
    <property type="molecule type" value="Genomic_DNA"/>
</dbReference>
<dbReference type="InterPro" id="IPR046529">
    <property type="entry name" value="DUF6594"/>
</dbReference>
<dbReference type="GeneID" id="92050208"/>